<keyword evidence="3" id="KW-1185">Reference proteome</keyword>
<dbReference type="EMBL" id="PYAS01000011">
    <property type="protein sequence ID" value="PSL25706.1"/>
    <property type="molecule type" value="Genomic_DNA"/>
</dbReference>
<dbReference type="SUPFAM" id="SSF52540">
    <property type="entry name" value="P-loop containing nucleoside triphosphate hydrolases"/>
    <property type="match status" value="2"/>
</dbReference>
<dbReference type="InterPro" id="IPR014001">
    <property type="entry name" value="Helicase_ATP-bd"/>
</dbReference>
<feature type="domain" description="Helicase ATP-binding" evidence="1">
    <location>
        <begin position="47"/>
        <end position="316"/>
    </location>
</feature>
<protein>
    <submittedName>
        <fullName evidence="2">Replicative superfamily II helicase</fullName>
    </submittedName>
</protein>
<name>A0A2P8FVF8_9BACT</name>
<evidence type="ECO:0000259" key="1">
    <source>
        <dbReference type="PROSITE" id="PS51192"/>
    </source>
</evidence>
<keyword evidence="2" id="KW-0067">ATP-binding</keyword>
<dbReference type="Pfam" id="PF00270">
    <property type="entry name" value="DEAD"/>
    <property type="match status" value="1"/>
</dbReference>
<gene>
    <name evidence="2" type="ORF">CLV60_111157</name>
</gene>
<dbReference type="PROSITE" id="PS51192">
    <property type="entry name" value="HELICASE_ATP_BIND_1"/>
    <property type="match status" value="1"/>
</dbReference>
<dbReference type="SMART" id="SM00487">
    <property type="entry name" value="DEXDc"/>
    <property type="match status" value="1"/>
</dbReference>
<dbReference type="GO" id="GO:0016818">
    <property type="term" value="F:hydrolase activity, acting on acid anhydrides, in phosphorus-containing anhydrides"/>
    <property type="evidence" value="ECO:0007669"/>
    <property type="project" value="InterPro"/>
</dbReference>
<dbReference type="SMART" id="SM00491">
    <property type="entry name" value="HELICc2"/>
    <property type="match status" value="1"/>
</dbReference>
<dbReference type="InterPro" id="IPR006555">
    <property type="entry name" value="ATP-dep_Helicase_C"/>
</dbReference>
<sequence length="841" mass="95853">MNIFNKKLKSQENTQLPIDPIELYQTCQYVEGYGYLRGIQEEVLRAWHQSRDVKDVICKMNTGSGKTLTALLMLYSKMIEKEKPVVYLCPDKQLVSQTLDQAKLYGIPVIDFPPNAPLPTEFLNARKILVCTFQRLFNGKSVFNRDEVKLGALAIDDAHRCVDIARDQTSLKLLRSHDISRSLFRLFTESLKEQLPGSFQRLEDDDPYMVMKVPYWAWMDSHSKVLEILSSYIKENPTESLNVSDSLIMKWNFLADNLMSYDCVISGETLELNPIQAPYHEIHSFNGAEHRFILSATFEDDFDLVKDLGINIDSILNPTVPKDRKDIGRRLILAPNRLDPNLSSSELRKFISGYVKENINVAVLAPSKQQAKQWESLGATLVDRDNIEKVLSTLDGAQGKFLVFANRYDGIDLNGNNCRILVVDGLPVSGSAQEMYLETRLDTLKSGRKAQIIEQGLGRAVRSGSDFCVVFLMGTDLINFIGIDKNLKYFTPVTRAQLKMGLTLLDDEESEDSLSLVKDTASLCLSQHPDWIRFHGQELSGVEADKLDDRKKIRLEIAEAERRALIEFRKRDYSKASNLILDEIVNKLEISDKEKAWYYQLAAQLIYQKDRTQSNSLQIKACSFANNMFHPLIGDVDFKMLRKKTDQPFLVQKNIAEFDRPQDVVMYIKSILEGLQYIPEVDYNTFEEKLYLLGGFLGFASQRPEKELGNGPDVLWCLNDGHYLILEAKSESTHLAISRDNIKQLYHSIEWFKRQYGESAKYTGVTLQAPGKKEATVVINDSVKVVDQQALDLLRENLKQFGHSLQSTSTKSHRVENIAALLEAYYFTPGLFVQKYLNNIG</sequence>
<reference evidence="2 3" key="1">
    <citation type="submission" date="2018-03" db="EMBL/GenBank/DDBJ databases">
        <title>Genomic Encyclopedia of Archaeal and Bacterial Type Strains, Phase II (KMG-II): from individual species to whole genera.</title>
        <authorList>
            <person name="Goeker M."/>
        </authorList>
    </citation>
    <scope>NUCLEOTIDE SEQUENCE [LARGE SCALE GENOMIC DNA]</scope>
    <source>
        <strain evidence="2 3">DSM 29057</strain>
    </source>
</reference>
<accession>A0A2P8FVF8</accession>
<keyword evidence="2" id="KW-0547">Nucleotide-binding</keyword>
<organism evidence="2 3">
    <name type="scientific">Dyadobacter jiangsuensis</name>
    <dbReference type="NCBI Taxonomy" id="1591085"/>
    <lineage>
        <taxon>Bacteria</taxon>
        <taxon>Pseudomonadati</taxon>
        <taxon>Bacteroidota</taxon>
        <taxon>Cytophagia</taxon>
        <taxon>Cytophagales</taxon>
        <taxon>Spirosomataceae</taxon>
        <taxon>Dyadobacter</taxon>
    </lineage>
</organism>
<dbReference type="InterPro" id="IPR027417">
    <property type="entry name" value="P-loop_NTPase"/>
</dbReference>
<dbReference type="Proteomes" id="UP000241964">
    <property type="component" value="Unassembled WGS sequence"/>
</dbReference>
<dbReference type="GO" id="GO:0006139">
    <property type="term" value="P:nucleobase-containing compound metabolic process"/>
    <property type="evidence" value="ECO:0007669"/>
    <property type="project" value="InterPro"/>
</dbReference>
<dbReference type="OrthoDB" id="366844at2"/>
<dbReference type="RefSeq" id="WP_106597602.1">
    <property type="nucleotide sequence ID" value="NZ_PYAS01000011.1"/>
</dbReference>
<proteinExistence type="predicted"/>
<evidence type="ECO:0000313" key="2">
    <source>
        <dbReference type="EMBL" id="PSL25706.1"/>
    </source>
</evidence>
<dbReference type="Gene3D" id="3.40.50.300">
    <property type="entry name" value="P-loop containing nucleotide triphosphate hydrolases"/>
    <property type="match status" value="2"/>
</dbReference>
<keyword evidence="2" id="KW-0378">Hydrolase</keyword>
<dbReference type="GO" id="GO:0005524">
    <property type="term" value="F:ATP binding"/>
    <property type="evidence" value="ECO:0007669"/>
    <property type="project" value="InterPro"/>
</dbReference>
<keyword evidence="2" id="KW-0347">Helicase</keyword>
<dbReference type="GO" id="GO:0004386">
    <property type="term" value="F:helicase activity"/>
    <property type="evidence" value="ECO:0007669"/>
    <property type="project" value="UniProtKB-KW"/>
</dbReference>
<dbReference type="GO" id="GO:0003676">
    <property type="term" value="F:nucleic acid binding"/>
    <property type="evidence" value="ECO:0007669"/>
    <property type="project" value="InterPro"/>
</dbReference>
<evidence type="ECO:0000313" key="3">
    <source>
        <dbReference type="Proteomes" id="UP000241964"/>
    </source>
</evidence>
<comment type="caution">
    <text evidence="2">The sequence shown here is derived from an EMBL/GenBank/DDBJ whole genome shotgun (WGS) entry which is preliminary data.</text>
</comment>
<dbReference type="AlphaFoldDB" id="A0A2P8FVF8"/>
<dbReference type="InterPro" id="IPR011545">
    <property type="entry name" value="DEAD/DEAH_box_helicase_dom"/>
</dbReference>